<dbReference type="GO" id="GO:0003746">
    <property type="term" value="F:translation elongation factor activity"/>
    <property type="evidence" value="ECO:0007669"/>
    <property type="project" value="UniProtKB-KW"/>
</dbReference>
<accession>A0ABR4Q4P6</accession>
<evidence type="ECO:0000256" key="4">
    <source>
        <dbReference type="SAM" id="Coils"/>
    </source>
</evidence>
<evidence type="ECO:0000256" key="3">
    <source>
        <dbReference type="ARBA" id="ARBA00022917"/>
    </source>
</evidence>
<keyword evidence="8" id="KW-1185">Reference proteome</keyword>
<keyword evidence="4" id="KW-0175">Coiled coil</keyword>
<dbReference type="SUPFAM" id="SSF54984">
    <property type="entry name" value="eEF-1beta-like"/>
    <property type="match status" value="1"/>
</dbReference>
<feature type="coiled-coil region" evidence="4">
    <location>
        <begin position="72"/>
        <end position="99"/>
    </location>
</feature>
<dbReference type="CDD" id="cd00292">
    <property type="entry name" value="EF1B"/>
    <property type="match status" value="1"/>
</dbReference>
<evidence type="ECO:0000313" key="7">
    <source>
        <dbReference type="EMBL" id="KAL5104607.1"/>
    </source>
</evidence>
<name>A0ABR4Q4P6_9CEST</name>
<dbReference type="Pfam" id="PF00736">
    <property type="entry name" value="EF1_GNE"/>
    <property type="match status" value="1"/>
</dbReference>
<dbReference type="Proteomes" id="UP001651158">
    <property type="component" value="Unassembled WGS sequence"/>
</dbReference>
<dbReference type="InterPro" id="IPR001326">
    <property type="entry name" value="Transl_elong_EF1B_B/D_CS"/>
</dbReference>
<dbReference type="InterPro" id="IPR014717">
    <property type="entry name" value="Transl_elong_EF1B/ribsomal_bS6"/>
</dbReference>
<evidence type="ECO:0000256" key="2">
    <source>
        <dbReference type="ARBA" id="ARBA00022768"/>
    </source>
</evidence>
<evidence type="ECO:0000256" key="1">
    <source>
        <dbReference type="ARBA" id="ARBA00007411"/>
    </source>
</evidence>
<keyword evidence="3" id="KW-0648">Protein biosynthesis</keyword>
<organism evidence="7 8">
    <name type="scientific">Taenia crassiceps</name>
    <dbReference type="NCBI Taxonomy" id="6207"/>
    <lineage>
        <taxon>Eukaryota</taxon>
        <taxon>Metazoa</taxon>
        <taxon>Spiralia</taxon>
        <taxon>Lophotrochozoa</taxon>
        <taxon>Platyhelminthes</taxon>
        <taxon>Cestoda</taxon>
        <taxon>Eucestoda</taxon>
        <taxon>Cyclophyllidea</taxon>
        <taxon>Taeniidae</taxon>
        <taxon>Taenia</taxon>
    </lineage>
</organism>
<dbReference type="SMART" id="SM00888">
    <property type="entry name" value="EF1_GNE"/>
    <property type="match status" value="1"/>
</dbReference>
<dbReference type="PROSITE" id="PS00824">
    <property type="entry name" value="EF1BD_1"/>
    <property type="match status" value="1"/>
</dbReference>
<feature type="region of interest" description="Disordered" evidence="5">
    <location>
        <begin position="102"/>
        <end position="143"/>
    </location>
</feature>
<dbReference type="InterPro" id="IPR049720">
    <property type="entry name" value="EF1B_bsu/dsu"/>
</dbReference>
<feature type="compositionally biased region" description="Low complexity" evidence="5">
    <location>
        <begin position="113"/>
        <end position="124"/>
    </location>
</feature>
<comment type="caution">
    <text evidence="7">The sequence shown here is derived from an EMBL/GenBank/DDBJ whole genome shotgun (WGS) entry which is preliminary data.</text>
</comment>
<evidence type="ECO:0000313" key="8">
    <source>
        <dbReference type="Proteomes" id="UP001651158"/>
    </source>
</evidence>
<dbReference type="PANTHER" id="PTHR11595">
    <property type="entry name" value="EF-HAND AND COILED-COIL DOMAIN-CONTAINING FAMILY MEMBER"/>
    <property type="match status" value="1"/>
</dbReference>
<dbReference type="PANTHER" id="PTHR11595:SF26">
    <property type="entry name" value="ELONGATION FACTOR 1-DELTA"/>
    <property type="match status" value="1"/>
</dbReference>
<gene>
    <name evidence="7" type="ORF">TcWFU_001956</name>
</gene>
<protein>
    <submittedName>
        <fullName evidence="7">Elongation factor 1-delta</fullName>
    </submittedName>
</protein>
<dbReference type="InterPro" id="IPR036219">
    <property type="entry name" value="eEF-1beta-like_sf"/>
</dbReference>
<evidence type="ECO:0000256" key="5">
    <source>
        <dbReference type="SAM" id="MobiDB-lite"/>
    </source>
</evidence>
<dbReference type="EMBL" id="JAKROA010000011">
    <property type="protein sequence ID" value="KAL5104607.1"/>
    <property type="molecule type" value="Genomic_DNA"/>
</dbReference>
<feature type="compositionally biased region" description="Acidic residues" evidence="5">
    <location>
        <begin position="125"/>
        <end position="141"/>
    </location>
</feature>
<proteinExistence type="inferred from homology"/>
<feature type="domain" description="Translation elongation factor EF1B beta/delta subunit guanine nucleotide exchange" evidence="6">
    <location>
        <begin position="166"/>
        <end position="252"/>
    </location>
</feature>
<keyword evidence="2 7" id="KW-0251">Elongation factor</keyword>
<evidence type="ECO:0000259" key="6">
    <source>
        <dbReference type="SMART" id="SM00888"/>
    </source>
</evidence>
<comment type="similarity">
    <text evidence="1">Belongs to the EF-1-beta/EF-1-delta family.</text>
</comment>
<dbReference type="Gene3D" id="3.30.70.60">
    <property type="match status" value="1"/>
</dbReference>
<dbReference type="InterPro" id="IPR014038">
    <property type="entry name" value="EF1B_bsu/dsu_GNE"/>
</dbReference>
<sequence length="304" mass="33646">MECALKFDAHSYHQFPHYHEMELAYMRFLSKASEEAAATEEKGDSYLVKEIQKVRDNIKSSLESNGSWNDRMEKLETIVKEMSLRVNELEVQIQRLGKILPSEPPKCAKSIRPAAAAAEAPPAEGGDDDDIDLFGSEDEDEANKCRQMMAEQNKAAASKKEKPVAKSMIVLDVKPWDDTTNMAEMEKGVRAISADGLLWGTSKLVPLVHGINKLQIACVVEDDKVGTDFLEESIMELEDYVQSVDVASFNKFIERQVVSSKTDVNLADPGWRAMRRSVRSCLSSLSVAVVPDLGGSDVIALCST</sequence>
<reference evidence="7 8" key="1">
    <citation type="journal article" date="2022" name="Front. Cell. Infect. Microbiol.">
        <title>The Genomes of Two Strains of Taenia crassiceps the Animal Model for the Study of Human Cysticercosis.</title>
        <authorList>
            <person name="Bobes R.J."/>
            <person name="Estrada K."/>
            <person name="Rios-Valencia D.G."/>
            <person name="Calderon-Gallegos A."/>
            <person name="de la Torre P."/>
            <person name="Carrero J.C."/>
            <person name="Sanchez-Flores A."/>
            <person name="Laclette J.P."/>
        </authorList>
    </citation>
    <scope>NUCLEOTIDE SEQUENCE [LARGE SCALE GENOMIC DNA]</scope>
    <source>
        <strain evidence="7">WFUcys</strain>
    </source>
</reference>